<dbReference type="CDD" id="cd21742">
    <property type="entry name" value="MobB_NDR_LATS-like"/>
    <property type="match status" value="1"/>
</dbReference>
<keyword evidence="14" id="KW-1185">Reference proteome</keyword>
<gene>
    <name evidence="13" type="ORF">DFP72DRAFT_1166403</name>
</gene>
<dbReference type="PROSITE" id="PS50011">
    <property type="entry name" value="PROTEIN_KINASE_DOM"/>
    <property type="match status" value="1"/>
</dbReference>
<organism evidence="13 14">
    <name type="scientific">Ephemerocybe angulata</name>
    <dbReference type="NCBI Taxonomy" id="980116"/>
    <lineage>
        <taxon>Eukaryota</taxon>
        <taxon>Fungi</taxon>
        <taxon>Dikarya</taxon>
        <taxon>Basidiomycota</taxon>
        <taxon>Agaricomycotina</taxon>
        <taxon>Agaricomycetes</taxon>
        <taxon>Agaricomycetidae</taxon>
        <taxon>Agaricales</taxon>
        <taxon>Agaricineae</taxon>
        <taxon>Psathyrellaceae</taxon>
        <taxon>Ephemerocybe</taxon>
    </lineage>
</organism>
<keyword evidence="4 9" id="KW-0547">Nucleotide-binding</keyword>
<keyword evidence="3" id="KW-0808">Transferase</keyword>
<keyword evidence="2" id="KW-0723">Serine/threonine-protein kinase</keyword>
<evidence type="ECO:0000256" key="4">
    <source>
        <dbReference type="ARBA" id="ARBA00022741"/>
    </source>
</evidence>
<comment type="catalytic activity">
    <reaction evidence="8">
        <text>L-seryl-[protein] + ATP = O-phospho-L-seryl-[protein] + ADP + H(+)</text>
        <dbReference type="Rhea" id="RHEA:17989"/>
        <dbReference type="Rhea" id="RHEA-COMP:9863"/>
        <dbReference type="Rhea" id="RHEA-COMP:11604"/>
        <dbReference type="ChEBI" id="CHEBI:15378"/>
        <dbReference type="ChEBI" id="CHEBI:29999"/>
        <dbReference type="ChEBI" id="CHEBI:30616"/>
        <dbReference type="ChEBI" id="CHEBI:83421"/>
        <dbReference type="ChEBI" id="CHEBI:456216"/>
        <dbReference type="EC" id="2.7.11.1"/>
    </reaction>
</comment>
<dbReference type="SMART" id="SM00220">
    <property type="entry name" value="S_TKc"/>
    <property type="match status" value="1"/>
</dbReference>
<name>A0A8H6MCJ8_9AGAR</name>
<dbReference type="PANTHER" id="PTHR24356">
    <property type="entry name" value="SERINE/THREONINE-PROTEIN KINASE"/>
    <property type="match status" value="1"/>
</dbReference>
<dbReference type="Proteomes" id="UP000521943">
    <property type="component" value="Unassembled WGS sequence"/>
</dbReference>
<evidence type="ECO:0000259" key="12">
    <source>
        <dbReference type="PROSITE" id="PS51285"/>
    </source>
</evidence>
<keyword evidence="5 13" id="KW-0418">Kinase</keyword>
<feature type="region of interest" description="Disordered" evidence="10">
    <location>
        <begin position="700"/>
        <end position="731"/>
    </location>
</feature>
<dbReference type="GO" id="GO:0005524">
    <property type="term" value="F:ATP binding"/>
    <property type="evidence" value="ECO:0007669"/>
    <property type="project" value="UniProtKB-UniRule"/>
</dbReference>
<sequence length="871" mass="97859">MASRPLPALPADHIAGRFADSQYRGPVSSDMFARADPRYHQSLYAAPASDVFDAHGASSIPVGTFLHKGFYDLLAMIPTPSPSRLLWGVPKQGVDPVVAGPRYEHIHPPTNAAIKAMPKKGRRVSKDMVSKPTGFVHLVHASDADQLEALLTRWGPDGIGKLGDPQWAYPIKTRIRMNHQARAVNEVVSALKQSQDDVHDPGFGQLHVVNGLSSASSSTLTTAARENVSIGPVLLRRSFHVGGMLVLLCEWPIIPSLATLEKAVAARIYFENLYFSLFRHVPSREQRRLAMEKEMETMNLTPGQKEHLRSRWQQNETEYLRQTRQKLDASAFVKLKTIGHGAFGVVSLVKEKSSGKLYAMKQVMLLPILSEICCDSDLRPNLQQMRKADMLRKGQEGHVRAERDILKSASSVHSPGGGDWIVRLWYSFQDRDNLYLVLEYMGGGDLLNLLIERDVFEEDFTRFYVAEVCRNFGLPKRFIHVFIQMILAIEQCHKHGFIHRDIKPDNFLFDPDGHIKLSDFGLATDLHWAHDTSCSAFFHSESELFADSSLDYEQQRHHLLHKYGIDLDDPNGIADGRKTKRLDPKQIELLMGGGDGQTGIFTWREKNKRKLAYSVCGTNSYMSPEVIRGHGYTYSCDWWSLGVIMYECLYGFPPFVSNSRHVTRQKILNWKQSLRFPSRPRVTHEGVNLMQQLLCDPEDRLGSQTSSAVSRPDLYTSQGRRSGFMPRSGSATSVDGAHLIKAHPWFKGIDWANIHRYPAPYRPELTSPDDTRHFDADIPSEPLAPANGAAPDATRDPVLKNKLHGEEILNVRKALAFAGFSHKSPRAVEYVDAQRAFDPLLTPRGEDEGTVRGRSPVRETRTIGKGRAISL</sequence>
<evidence type="ECO:0000256" key="8">
    <source>
        <dbReference type="ARBA" id="ARBA00048679"/>
    </source>
</evidence>
<evidence type="ECO:0000256" key="2">
    <source>
        <dbReference type="ARBA" id="ARBA00022527"/>
    </source>
</evidence>
<dbReference type="PROSITE" id="PS51285">
    <property type="entry name" value="AGC_KINASE_CTER"/>
    <property type="match status" value="1"/>
</dbReference>
<dbReference type="EC" id="2.7.11.1" evidence="1"/>
<dbReference type="Pfam" id="PF00069">
    <property type="entry name" value="Pkinase"/>
    <property type="match status" value="2"/>
</dbReference>
<dbReference type="GO" id="GO:0035556">
    <property type="term" value="P:intracellular signal transduction"/>
    <property type="evidence" value="ECO:0007669"/>
    <property type="project" value="TreeGrafter"/>
</dbReference>
<feature type="binding site" evidence="9">
    <location>
        <position position="361"/>
    </location>
    <ligand>
        <name>ATP</name>
        <dbReference type="ChEBI" id="CHEBI:30616"/>
    </ligand>
</feature>
<evidence type="ECO:0000313" key="13">
    <source>
        <dbReference type="EMBL" id="KAF6760146.1"/>
    </source>
</evidence>
<evidence type="ECO:0000259" key="11">
    <source>
        <dbReference type="PROSITE" id="PS50011"/>
    </source>
</evidence>
<dbReference type="InterPro" id="IPR000719">
    <property type="entry name" value="Prot_kinase_dom"/>
</dbReference>
<evidence type="ECO:0000313" key="14">
    <source>
        <dbReference type="Proteomes" id="UP000521943"/>
    </source>
</evidence>
<comment type="catalytic activity">
    <reaction evidence="7">
        <text>L-threonyl-[protein] + ATP = O-phospho-L-threonyl-[protein] + ADP + H(+)</text>
        <dbReference type="Rhea" id="RHEA:46608"/>
        <dbReference type="Rhea" id="RHEA-COMP:11060"/>
        <dbReference type="Rhea" id="RHEA-COMP:11605"/>
        <dbReference type="ChEBI" id="CHEBI:15378"/>
        <dbReference type="ChEBI" id="CHEBI:30013"/>
        <dbReference type="ChEBI" id="CHEBI:30616"/>
        <dbReference type="ChEBI" id="CHEBI:61977"/>
        <dbReference type="ChEBI" id="CHEBI:456216"/>
        <dbReference type="EC" id="2.7.11.1"/>
    </reaction>
</comment>
<evidence type="ECO:0000256" key="7">
    <source>
        <dbReference type="ARBA" id="ARBA00047899"/>
    </source>
</evidence>
<dbReference type="GO" id="GO:0004674">
    <property type="term" value="F:protein serine/threonine kinase activity"/>
    <property type="evidence" value="ECO:0007669"/>
    <property type="project" value="UniProtKB-KW"/>
</dbReference>
<keyword evidence="6 9" id="KW-0067">ATP-binding</keyword>
<dbReference type="PANTHER" id="PTHR24356:SF400">
    <property type="entry name" value="SERINE_THREONINE-PROTEIN KINASE CBK1"/>
    <property type="match status" value="1"/>
</dbReference>
<dbReference type="Gene3D" id="1.10.510.10">
    <property type="entry name" value="Transferase(Phosphotransferase) domain 1"/>
    <property type="match status" value="3"/>
</dbReference>
<evidence type="ECO:0000256" key="6">
    <source>
        <dbReference type="ARBA" id="ARBA00022840"/>
    </source>
</evidence>
<dbReference type="InterPro" id="IPR000961">
    <property type="entry name" value="AGC-kinase_C"/>
</dbReference>
<dbReference type="InterPro" id="IPR059233">
    <property type="entry name" value="MobB_NdrA/B/Cbk1"/>
</dbReference>
<feature type="domain" description="AGC-kinase C-terminal" evidence="12">
    <location>
        <begin position="747"/>
        <end position="832"/>
    </location>
</feature>
<dbReference type="PROSITE" id="PS00108">
    <property type="entry name" value="PROTEIN_KINASE_ST"/>
    <property type="match status" value="1"/>
</dbReference>
<protein>
    <recommendedName>
        <fullName evidence="1">non-specific serine/threonine protein kinase</fullName>
        <ecNumber evidence="1">2.7.11.1</ecNumber>
    </recommendedName>
</protein>
<dbReference type="CDD" id="cd05573">
    <property type="entry name" value="STKc_ROCK_NDR_like"/>
    <property type="match status" value="1"/>
</dbReference>
<feature type="compositionally biased region" description="Polar residues" evidence="10">
    <location>
        <begin position="702"/>
        <end position="720"/>
    </location>
</feature>
<dbReference type="InterPro" id="IPR008271">
    <property type="entry name" value="Ser/Thr_kinase_AS"/>
</dbReference>
<feature type="domain" description="Protein kinase" evidence="11">
    <location>
        <begin position="332"/>
        <end position="714"/>
    </location>
</feature>
<dbReference type="Gene3D" id="3.30.200.20">
    <property type="entry name" value="Phosphorylase Kinase, domain 1"/>
    <property type="match status" value="3"/>
</dbReference>
<comment type="caution">
    <text evidence="13">The sequence shown here is derived from an EMBL/GenBank/DDBJ whole genome shotgun (WGS) entry which is preliminary data.</text>
</comment>
<evidence type="ECO:0000256" key="3">
    <source>
        <dbReference type="ARBA" id="ARBA00022679"/>
    </source>
</evidence>
<reference evidence="13 14" key="1">
    <citation type="submission" date="2020-07" db="EMBL/GenBank/DDBJ databases">
        <title>Comparative genomics of pyrophilous fungi reveals a link between fire events and developmental genes.</title>
        <authorList>
            <consortium name="DOE Joint Genome Institute"/>
            <person name="Steindorff A.S."/>
            <person name="Carver A."/>
            <person name="Calhoun S."/>
            <person name="Stillman K."/>
            <person name="Liu H."/>
            <person name="Lipzen A."/>
            <person name="Pangilinan J."/>
            <person name="Labutti K."/>
            <person name="Bruns T.D."/>
            <person name="Grigoriev I.V."/>
        </authorList>
    </citation>
    <scope>NUCLEOTIDE SEQUENCE [LARGE SCALE GENOMIC DNA]</scope>
    <source>
        <strain evidence="13 14">CBS 144469</strain>
    </source>
</reference>
<proteinExistence type="predicted"/>
<dbReference type="InterPro" id="IPR011009">
    <property type="entry name" value="Kinase-like_dom_sf"/>
</dbReference>
<evidence type="ECO:0000256" key="10">
    <source>
        <dbReference type="SAM" id="MobiDB-lite"/>
    </source>
</evidence>
<dbReference type="SMART" id="SM00133">
    <property type="entry name" value="S_TK_X"/>
    <property type="match status" value="1"/>
</dbReference>
<dbReference type="SUPFAM" id="SSF56112">
    <property type="entry name" value="Protein kinase-like (PK-like)"/>
    <property type="match status" value="1"/>
</dbReference>
<dbReference type="InterPro" id="IPR017441">
    <property type="entry name" value="Protein_kinase_ATP_BS"/>
</dbReference>
<accession>A0A8H6MCJ8</accession>
<dbReference type="EMBL" id="JACGCI010000013">
    <property type="protein sequence ID" value="KAF6760146.1"/>
    <property type="molecule type" value="Genomic_DNA"/>
</dbReference>
<dbReference type="AlphaFoldDB" id="A0A8H6MCJ8"/>
<evidence type="ECO:0000256" key="5">
    <source>
        <dbReference type="ARBA" id="ARBA00022777"/>
    </source>
</evidence>
<dbReference type="PROSITE" id="PS00107">
    <property type="entry name" value="PROTEIN_KINASE_ATP"/>
    <property type="match status" value="1"/>
</dbReference>
<dbReference type="OrthoDB" id="3638488at2759"/>
<dbReference type="InterPro" id="IPR050236">
    <property type="entry name" value="Ser_Thr_kinase_AGC"/>
</dbReference>
<evidence type="ECO:0000256" key="9">
    <source>
        <dbReference type="PROSITE-ProRule" id="PRU10141"/>
    </source>
</evidence>
<evidence type="ECO:0000256" key="1">
    <source>
        <dbReference type="ARBA" id="ARBA00012513"/>
    </source>
</evidence>